<dbReference type="EMBL" id="CP016174">
    <property type="protein sequence ID" value="ANN15620.1"/>
    <property type="molecule type" value="Genomic_DNA"/>
</dbReference>
<proteinExistence type="predicted"/>
<dbReference type="Proteomes" id="UP000093695">
    <property type="component" value="Chromosome"/>
</dbReference>
<dbReference type="SUPFAM" id="SSF53383">
    <property type="entry name" value="PLP-dependent transferases"/>
    <property type="match status" value="1"/>
</dbReference>
<keyword evidence="4" id="KW-1185">Reference proteome</keyword>
<evidence type="ECO:0000256" key="1">
    <source>
        <dbReference type="ARBA" id="ARBA00023194"/>
    </source>
</evidence>
<reference evidence="3 4" key="1">
    <citation type="journal article" date="2015" name="Genome Announc.">
        <title>Draft Genome Sequence of Norvancomycin-Producing Strain Amycolatopsis orientalis CPCC200066.</title>
        <authorList>
            <person name="Lei X."/>
            <person name="Yuan F."/>
            <person name="Shi Y."/>
            <person name="Li X."/>
            <person name="Wang L."/>
            <person name="Hong B."/>
        </authorList>
    </citation>
    <scope>NUCLEOTIDE SEQUENCE [LARGE SCALE GENOMIC DNA]</scope>
    <source>
        <strain evidence="3 4">B-37</strain>
    </source>
</reference>
<dbReference type="InterPro" id="IPR000192">
    <property type="entry name" value="Aminotrans_V_dom"/>
</dbReference>
<evidence type="ECO:0000259" key="2">
    <source>
        <dbReference type="Pfam" id="PF00266"/>
    </source>
</evidence>
<dbReference type="PANTHER" id="PTHR43586">
    <property type="entry name" value="CYSTEINE DESULFURASE"/>
    <property type="match status" value="1"/>
</dbReference>
<dbReference type="InterPro" id="IPR015421">
    <property type="entry name" value="PyrdxlP-dep_Trfase_major"/>
</dbReference>
<protein>
    <recommendedName>
        <fullName evidence="2">Aminotransferase class V domain-containing protein</fullName>
    </recommendedName>
</protein>
<dbReference type="GO" id="GO:0017000">
    <property type="term" value="P:antibiotic biosynthetic process"/>
    <property type="evidence" value="ECO:0007669"/>
    <property type="project" value="UniProtKB-KW"/>
</dbReference>
<dbReference type="InterPro" id="IPR015422">
    <property type="entry name" value="PyrdxlP-dep_Trfase_small"/>
</dbReference>
<keyword evidence="1" id="KW-0045">Antibiotic biosynthesis</keyword>
<accession>A0A193BTV5</accession>
<dbReference type="PANTHER" id="PTHR43586:SF15">
    <property type="entry name" value="BLR3095 PROTEIN"/>
    <property type="match status" value="1"/>
</dbReference>
<evidence type="ECO:0000313" key="4">
    <source>
        <dbReference type="Proteomes" id="UP000093695"/>
    </source>
</evidence>
<dbReference type="Gene3D" id="3.90.1150.10">
    <property type="entry name" value="Aspartate Aminotransferase, domain 1"/>
    <property type="match status" value="1"/>
</dbReference>
<dbReference type="KEGG" id="aori:SD37_08070"/>
<dbReference type="AlphaFoldDB" id="A0A193BTV5"/>
<name>A0A193BTV5_AMYOR</name>
<dbReference type="STRING" id="31958.SD37_08070"/>
<dbReference type="Gene3D" id="3.40.640.10">
    <property type="entry name" value="Type I PLP-dependent aspartate aminotransferase-like (Major domain)"/>
    <property type="match status" value="1"/>
</dbReference>
<gene>
    <name evidence="3" type="ORF">SD37_08070</name>
</gene>
<dbReference type="Pfam" id="PF00266">
    <property type="entry name" value="Aminotran_5"/>
    <property type="match status" value="1"/>
</dbReference>
<dbReference type="InterPro" id="IPR015424">
    <property type="entry name" value="PyrdxlP-dep_Trfase"/>
</dbReference>
<feature type="domain" description="Aminotransferase class V" evidence="2">
    <location>
        <begin position="4"/>
        <end position="88"/>
    </location>
</feature>
<organism evidence="3 4">
    <name type="scientific">Amycolatopsis orientalis</name>
    <name type="common">Nocardia orientalis</name>
    <dbReference type="NCBI Taxonomy" id="31958"/>
    <lineage>
        <taxon>Bacteria</taxon>
        <taxon>Bacillati</taxon>
        <taxon>Actinomycetota</taxon>
        <taxon>Actinomycetes</taxon>
        <taxon>Pseudonocardiales</taxon>
        <taxon>Pseudonocardiaceae</taxon>
        <taxon>Amycolatopsis</taxon>
    </lineage>
</organism>
<evidence type="ECO:0000313" key="3">
    <source>
        <dbReference type="EMBL" id="ANN15620.1"/>
    </source>
</evidence>
<sequence length="122" mass="13271">MADGHKWLLGPQGCGVLSVRESCLDLLRPLEPGWNSVSHREEWDNLEYAPDGTARRLEGGMPNIAGILGLGASIDLLLSAGVDEIWSAPTSTGRRRRCWRNGSSRGGSRFRRAEGDRALISA</sequence>